<dbReference type="InterPro" id="IPR007696">
    <property type="entry name" value="DNA_mismatch_repair_MutS_core"/>
</dbReference>
<dbReference type="Pfam" id="PF05190">
    <property type="entry name" value="MutS_IV"/>
    <property type="match status" value="1"/>
</dbReference>
<dbReference type="Gene3D" id="3.30.420.110">
    <property type="entry name" value="MutS, connector domain"/>
    <property type="match status" value="1"/>
</dbReference>
<evidence type="ECO:0000313" key="11">
    <source>
        <dbReference type="EMBL" id="MFD1800222.1"/>
    </source>
</evidence>
<gene>
    <name evidence="7 11" type="primary">mutS</name>
    <name evidence="11" type="ORF">ACFSBK_10235</name>
</gene>
<dbReference type="InterPro" id="IPR000432">
    <property type="entry name" value="DNA_mismatch_repair_MutS_C"/>
</dbReference>
<dbReference type="NCBIfam" id="NF003810">
    <property type="entry name" value="PRK05399.1"/>
    <property type="match status" value="1"/>
</dbReference>
<dbReference type="InterPro" id="IPR005748">
    <property type="entry name" value="DNA_mismatch_repair_MutS"/>
</dbReference>
<proteinExistence type="inferred from homology"/>
<feature type="domain" description="DNA mismatch repair proteins mutS family" evidence="10">
    <location>
        <begin position="684"/>
        <end position="700"/>
    </location>
</feature>
<evidence type="ECO:0000256" key="2">
    <source>
        <dbReference type="ARBA" id="ARBA00022741"/>
    </source>
</evidence>
<dbReference type="RefSeq" id="WP_058920140.1">
    <property type="nucleotide sequence ID" value="NZ_JBHSQC010000006.1"/>
</dbReference>
<comment type="function">
    <text evidence="7">This protein is involved in the repair of mismatches in DNA. It is possible that it carries out the mismatch recognition step. This protein has a weak ATPase activity.</text>
</comment>
<dbReference type="Pfam" id="PF00488">
    <property type="entry name" value="MutS_V"/>
    <property type="match status" value="1"/>
</dbReference>
<dbReference type="InterPro" id="IPR027417">
    <property type="entry name" value="P-loop_NTPase"/>
</dbReference>
<dbReference type="Gene3D" id="3.40.1170.10">
    <property type="entry name" value="DNA repair protein MutS, domain I"/>
    <property type="match status" value="1"/>
</dbReference>
<dbReference type="Gene3D" id="1.10.1420.10">
    <property type="match status" value="2"/>
</dbReference>
<keyword evidence="5 7" id="KW-0238">DNA-binding</keyword>
<dbReference type="CDD" id="cd03284">
    <property type="entry name" value="ABC_MutS1"/>
    <property type="match status" value="1"/>
</dbReference>
<feature type="binding site" evidence="7">
    <location>
        <begin position="610"/>
        <end position="617"/>
    </location>
    <ligand>
        <name>ATP</name>
        <dbReference type="ChEBI" id="CHEBI:30616"/>
    </ligand>
</feature>
<dbReference type="SUPFAM" id="SSF55271">
    <property type="entry name" value="DNA repair protein MutS, domain I"/>
    <property type="match status" value="1"/>
</dbReference>
<dbReference type="InterPro" id="IPR007695">
    <property type="entry name" value="DNA_mismatch_repair_MutS-lik_N"/>
</dbReference>
<keyword evidence="3 7" id="KW-0227">DNA damage</keyword>
<dbReference type="InterPro" id="IPR016151">
    <property type="entry name" value="DNA_mismatch_repair_MutS_N"/>
</dbReference>
<evidence type="ECO:0000256" key="1">
    <source>
        <dbReference type="ARBA" id="ARBA00006271"/>
    </source>
</evidence>
<keyword evidence="2 7" id="KW-0547">Nucleotide-binding</keyword>
<dbReference type="Pfam" id="PF05192">
    <property type="entry name" value="MutS_III"/>
    <property type="match status" value="1"/>
</dbReference>
<dbReference type="InterPro" id="IPR007860">
    <property type="entry name" value="DNA_mmatch_repair_MutS_con_dom"/>
</dbReference>
<comment type="similarity">
    <text evidence="1 7 9">Belongs to the DNA mismatch repair MutS family.</text>
</comment>
<evidence type="ECO:0000256" key="6">
    <source>
        <dbReference type="ARBA" id="ARBA00023204"/>
    </source>
</evidence>
<comment type="caution">
    <text evidence="11">The sequence shown here is derived from an EMBL/GenBank/DDBJ whole genome shotgun (WGS) entry which is preliminary data.</text>
</comment>
<dbReference type="PANTHER" id="PTHR11361">
    <property type="entry name" value="DNA MISMATCH REPAIR PROTEIN MUTS FAMILY MEMBER"/>
    <property type="match status" value="1"/>
</dbReference>
<evidence type="ECO:0000256" key="4">
    <source>
        <dbReference type="ARBA" id="ARBA00022840"/>
    </source>
</evidence>
<dbReference type="EMBL" id="JBHUFF010000018">
    <property type="protein sequence ID" value="MFD1800222.1"/>
    <property type="molecule type" value="Genomic_DNA"/>
</dbReference>
<dbReference type="SUPFAM" id="SSF53150">
    <property type="entry name" value="DNA repair protein MutS, domain II"/>
    <property type="match status" value="1"/>
</dbReference>
<evidence type="ECO:0000256" key="8">
    <source>
        <dbReference type="NCBIfam" id="TIGR01070"/>
    </source>
</evidence>
<accession>A0ABW4NP79</accession>
<keyword evidence="12" id="KW-1185">Reference proteome</keyword>
<dbReference type="InterPro" id="IPR017261">
    <property type="entry name" value="DNA_mismatch_repair_MutS/MSH"/>
</dbReference>
<keyword evidence="4 7" id="KW-0067">ATP-binding</keyword>
<dbReference type="PROSITE" id="PS00486">
    <property type="entry name" value="DNA_MISMATCH_REPAIR_2"/>
    <property type="match status" value="1"/>
</dbReference>
<reference evidence="12" key="1">
    <citation type="journal article" date="2019" name="Int. J. Syst. Evol. Microbiol.">
        <title>The Global Catalogue of Microorganisms (GCM) 10K type strain sequencing project: providing services to taxonomists for standard genome sequencing and annotation.</title>
        <authorList>
            <consortium name="The Broad Institute Genomics Platform"/>
            <consortium name="The Broad Institute Genome Sequencing Center for Infectious Disease"/>
            <person name="Wu L."/>
            <person name="Ma J."/>
        </authorList>
    </citation>
    <scope>NUCLEOTIDE SEQUENCE [LARGE SCALE GENOMIC DNA]</scope>
    <source>
        <strain evidence="12">KCTC 42143</strain>
    </source>
</reference>
<evidence type="ECO:0000256" key="3">
    <source>
        <dbReference type="ARBA" id="ARBA00022763"/>
    </source>
</evidence>
<organism evidence="11 12">
    <name type="scientific">Carnobacterium antarcticum</name>
    <dbReference type="NCBI Taxonomy" id="2126436"/>
    <lineage>
        <taxon>Bacteria</taxon>
        <taxon>Bacillati</taxon>
        <taxon>Bacillota</taxon>
        <taxon>Bacilli</taxon>
        <taxon>Lactobacillales</taxon>
        <taxon>Carnobacteriaceae</taxon>
        <taxon>Carnobacterium</taxon>
    </lineage>
</organism>
<dbReference type="InterPro" id="IPR045076">
    <property type="entry name" value="MutS"/>
</dbReference>
<dbReference type="SUPFAM" id="SSF48334">
    <property type="entry name" value="DNA repair protein MutS, domain III"/>
    <property type="match status" value="1"/>
</dbReference>
<dbReference type="Pfam" id="PF01624">
    <property type="entry name" value="MutS_I"/>
    <property type="match status" value="1"/>
</dbReference>
<dbReference type="SUPFAM" id="SSF52540">
    <property type="entry name" value="P-loop containing nucleoside triphosphate hydrolases"/>
    <property type="match status" value="1"/>
</dbReference>
<dbReference type="Pfam" id="PF05188">
    <property type="entry name" value="MutS_II"/>
    <property type="match status" value="1"/>
</dbReference>
<dbReference type="InterPro" id="IPR007861">
    <property type="entry name" value="DNA_mismatch_repair_MutS_clamp"/>
</dbReference>
<dbReference type="InterPro" id="IPR036678">
    <property type="entry name" value="MutS_con_dom_sf"/>
</dbReference>
<evidence type="ECO:0000256" key="5">
    <source>
        <dbReference type="ARBA" id="ARBA00023125"/>
    </source>
</evidence>
<dbReference type="HAMAP" id="MF_00096">
    <property type="entry name" value="MutS"/>
    <property type="match status" value="1"/>
</dbReference>
<evidence type="ECO:0000313" key="12">
    <source>
        <dbReference type="Proteomes" id="UP001597285"/>
    </source>
</evidence>
<dbReference type="Gene3D" id="3.40.50.300">
    <property type="entry name" value="P-loop containing nucleotide triphosphate hydrolases"/>
    <property type="match status" value="1"/>
</dbReference>
<dbReference type="InterPro" id="IPR036187">
    <property type="entry name" value="DNA_mismatch_repair_MutS_sf"/>
</dbReference>
<keyword evidence="6 7" id="KW-0234">DNA repair</keyword>
<name>A0ABW4NP79_9LACT</name>
<dbReference type="SMART" id="SM00534">
    <property type="entry name" value="MUTSac"/>
    <property type="match status" value="1"/>
</dbReference>
<evidence type="ECO:0000256" key="7">
    <source>
        <dbReference type="HAMAP-Rule" id="MF_00096"/>
    </source>
</evidence>
<dbReference type="PIRSF" id="PIRSF037677">
    <property type="entry name" value="DNA_mis_repair_Msh6"/>
    <property type="match status" value="1"/>
</dbReference>
<dbReference type="PANTHER" id="PTHR11361:SF34">
    <property type="entry name" value="DNA MISMATCH REPAIR PROTEIN MSH1, MITOCHONDRIAL"/>
    <property type="match status" value="1"/>
</dbReference>
<evidence type="ECO:0000256" key="9">
    <source>
        <dbReference type="RuleBase" id="RU003756"/>
    </source>
</evidence>
<protein>
    <recommendedName>
        <fullName evidence="7 8">DNA mismatch repair protein MutS</fullName>
    </recommendedName>
</protein>
<dbReference type="Proteomes" id="UP001597285">
    <property type="component" value="Unassembled WGS sequence"/>
</dbReference>
<dbReference type="SMART" id="SM00533">
    <property type="entry name" value="MUTSd"/>
    <property type="match status" value="1"/>
</dbReference>
<evidence type="ECO:0000259" key="10">
    <source>
        <dbReference type="PROSITE" id="PS00486"/>
    </source>
</evidence>
<dbReference type="NCBIfam" id="TIGR01070">
    <property type="entry name" value="mutS1"/>
    <property type="match status" value="1"/>
</dbReference>
<sequence length="874" mass="98106">MPQKTQHTPMMVQYLGIKEQYPDAFLFYRLGDFYELFNEDAIKASQLLEVTLTTRNKNAENPIPMCGVPYHAAKGYIDVLIEKGYKVAICEQVEDPKTAKGMVKREVVQLITPGTAMDSKTIDAKTNNYLAALSVTEEQQITIAYADLSTGELKAAQLTSIDDVINELSSLKTKEVVFKEAEHIELQTELQTKLGILISTQKDIEENAEFAYLSSEVENTGILSVLKILLSYLSVTQKRSLAHLQKAEVYTPTHYLKMDHYSKHNLELVTSIRTGQKKGTLLWLVDETKTAMGGRLLKQWIDRPLIQETAIRARQDIVESLVNHFFERTDLNEALTRVYDLERLAGRVAFGNVNGRDLIQLKTSLVQIPQLKEIIELMNKNEWDSLLSDLDTVPEVVSLIENAINDDAPLSLKDGSVINDGFNQTLDQYRDAMRNGKRWIAQLEAEEREKTGIKTLKIGYNRVFGYYIEITKSNLANLPEGTYERKQTLANAERFITPELKEKETLILEAEEKSLALEYRLFTEVRETVKAYIERLQLLAKTVATIDVLQSFATISEKYHYVRPELTFDSQDLMLVNGRHPVVEKVLGQQTYVPNSVEMDANTEIMLITGPNMSGKSTYMRQLALTVILAQMGCFVPAETANLPVFDQIFTRIGAADDLISGQSTFMVEMMEANQALRHATSNSLILFDEIGRGTATFDGMALAEAIIEYIHKHVHAKTLFSTHYHELTVLEEELPGLVNTHVGAVEEDGELIFLHKMLPGPADKSYGIHVAKLAGLPNSLLSRAAVILERLEQKEEIVLGNHTEPKNVPLSNVMKEEPTSVGVSEAAEGQLSLFGALDETESTVIKTLTELNLLTMTPLEALNALHQLQQQLN</sequence>